<evidence type="ECO:0000259" key="1">
    <source>
        <dbReference type="PROSITE" id="PS50835"/>
    </source>
</evidence>
<dbReference type="Proteomes" id="UP000792457">
    <property type="component" value="Unassembled WGS sequence"/>
</dbReference>
<dbReference type="AlphaFoldDB" id="A0A8K0JZH0"/>
<keyword evidence="3" id="KW-1185">Reference proteome</keyword>
<name>A0A8K0JZH0_LADFU</name>
<dbReference type="Gene3D" id="2.60.40.10">
    <property type="entry name" value="Immunoglobulins"/>
    <property type="match status" value="1"/>
</dbReference>
<reference evidence="2" key="1">
    <citation type="submission" date="2013-04" db="EMBL/GenBank/DDBJ databases">
        <authorList>
            <person name="Qu J."/>
            <person name="Murali S.C."/>
            <person name="Bandaranaike D."/>
            <person name="Bellair M."/>
            <person name="Blankenburg K."/>
            <person name="Chao H."/>
            <person name="Dinh H."/>
            <person name="Doddapaneni H."/>
            <person name="Downs B."/>
            <person name="Dugan-Rocha S."/>
            <person name="Elkadiri S."/>
            <person name="Gnanaolivu R.D."/>
            <person name="Hernandez B."/>
            <person name="Javaid M."/>
            <person name="Jayaseelan J.C."/>
            <person name="Lee S."/>
            <person name="Li M."/>
            <person name="Ming W."/>
            <person name="Munidasa M."/>
            <person name="Muniz J."/>
            <person name="Nguyen L."/>
            <person name="Ongeri F."/>
            <person name="Osuji N."/>
            <person name="Pu L.-L."/>
            <person name="Puazo M."/>
            <person name="Qu C."/>
            <person name="Quiroz J."/>
            <person name="Raj R."/>
            <person name="Weissenberger G."/>
            <person name="Xin Y."/>
            <person name="Zou X."/>
            <person name="Han Y."/>
            <person name="Richards S."/>
            <person name="Worley K."/>
            <person name="Muzny D."/>
            <person name="Gibbs R."/>
        </authorList>
    </citation>
    <scope>NUCLEOTIDE SEQUENCE</scope>
    <source>
        <strain evidence="2">Sampled in the wild</strain>
    </source>
</reference>
<accession>A0A8K0JZH0</accession>
<evidence type="ECO:0000313" key="2">
    <source>
        <dbReference type="EMBL" id="KAG8224625.1"/>
    </source>
</evidence>
<dbReference type="EMBL" id="KZ308203">
    <property type="protein sequence ID" value="KAG8224625.1"/>
    <property type="molecule type" value="Genomic_DNA"/>
</dbReference>
<dbReference type="InterPro" id="IPR007110">
    <property type="entry name" value="Ig-like_dom"/>
</dbReference>
<organism evidence="2 3">
    <name type="scientific">Ladona fulva</name>
    <name type="common">Scarce chaser dragonfly</name>
    <name type="synonym">Libellula fulva</name>
    <dbReference type="NCBI Taxonomy" id="123851"/>
    <lineage>
        <taxon>Eukaryota</taxon>
        <taxon>Metazoa</taxon>
        <taxon>Ecdysozoa</taxon>
        <taxon>Arthropoda</taxon>
        <taxon>Hexapoda</taxon>
        <taxon>Insecta</taxon>
        <taxon>Pterygota</taxon>
        <taxon>Palaeoptera</taxon>
        <taxon>Odonata</taxon>
        <taxon>Epiprocta</taxon>
        <taxon>Anisoptera</taxon>
        <taxon>Libelluloidea</taxon>
        <taxon>Libellulidae</taxon>
        <taxon>Ladona</taxon>
    </lineage>
</organism>
<evidence type="ECO:0000313" key="3">
    <source>
        <dbReference type="Proteomes" id="UP000792457"/>
    </source>
</evidence>
<protein>
    <recommendedName>
        <fullName evidence="1">Ig-like domain-containing protein</fullName>
    </recommendedName>
</protein>
<dbReference type="PROSITE" id="PS50835">
    <property type="entry name" value="IG_LIKE"/>
    <property type="match status" value="1"/>
</dbReference>
<dbReference type="PANTHER" id="PTHR23278:SF19">
    <property type="entry name" value="OBSCURIN"/>
    <property type="match status" value="1"/>
</dbReference>
<reference evidence="2" key="2">
    <citation type="submission" date="2017-10" db="EMBL/GenBank/DDBJ databases">
        <title>Ladona fulva Genome sequencing and assembly.</title>
        <authorList>
            <person name="Murali S."/>
            <person name="Richards S."/>
            <person name="Bandaranaike D."/>
            <person name="Bellair M."/>
            <person name="Blankenburg K."/>
            <person name="Chao H."/>
            <person name="Dinh H."/>
            <person name="Doddapaneni H."/>
            <person name="Dugan-Rocha S."/>
            <person name="Elkadiri S."/>
            <person name="Gnanaolivu R."/>
            <person name="Hernandez B."/>
            <person name="Skinner E."/>
            <person name="Javaid M."/>
            <person name="Lee S."/>
            <person name="Li M."/>
            <person name="Ming W."/>
            <person name="Munidasa M."/>
            <person name="Muniz J."/>
            <person name="Nguyen L."/>
            <person name="Hughes D."/>
            <person name="Osuji N."/>
            <person name="Pu L.-L."/>
            <person name="Puazo M."/>
            <person name="Qu C."/>
            <person name="Quiroz J."/>
            <person name="Raj R."/>
            <person name="Weissenberger G."/>
            <person name="Xin Y."/>
            <person name="Zou X."/>
            <person name="Han Y."/>
            <person name="Worley K."/>
            <person name="Muzny D."/>
            <person name="Gibbs R."/>
        </authorList>
    </citation>
    <scope>NUCLEOTIDE SEQUENCE</scope>
    <source>
        <strain evidence="2">Sampled in the wild</strain>
    </source>
</reference>
<proteinExistence type="predicted"/>
<comment type="caution">
    <text evidence="2">The sequence shown here is derived from an EMBL/GenBank/DDBJ whole genome shotgun (WGS) entry which is preliminary data.</text>
</comment>
<dbReference type="InterPro" id="IPR036179">
    <property type="entry name" value="Ig-like_dom_sf"/>
</dbReference>
<dbReference type="Pfam" id="PF13927">
    <property type="entry name" value="Ig_3"/>
    <property type="match status" value="1"/>
</dbReference>
<sequence>MREVDADKPICKPDQKRVYGVARREDARVICEVEAYPAPDSFRWSFNNTAENFDVAQAHIQNGPYLSTLTYTPKNEMDYGTVMCWASNTAGQQREPCVFHIIAAERCYKAAHCIEAL</sequence>
<dbReference type="OrthoDB" id="10006996at2759"/>
<dbReference type="InterPro" id="IPR013783">
    <property type="entry name" value="Ig-like_fold"/>
</dbReference>
<feature type="domain" description="Ig-like" evidence="1">
    <location>
        <begin position="13"/>
        <end position="99"/>
    </location>
</feature>
<dbReference type="PANTHER" id="PTHR23278">
    <property type="entry name" value="SIDESTEP PROTEIN"/>
    <property type="match status" value="1"/>
</dbReference>
<dbReference type="SUPFAM" id="SSF48726">
    <property type="entry name" value="Immunoglobulin"/>
    <property type="match status" value="1"/>
</dbReference>
<gene>
    <name evidence="2" type="ORF">J437_LFUL005793</name>
</gene>